<organism evidence="3">
    <name type="scientific">Gibberella zeae</name>
    <name type="common">Wheat head blight fungus</name>
    <name type="synonym">Fusarium graminearum</name>
    <dbReference type="NCBI Taxonomy" id="5518"/>
    <lineage>
        <taxon>Eukaryota</taxon>
        <taxon>Fungi</taxon>
        <taxon>Dikarya</taxon>
        <taxon>Ascomycota</taxon>
        <taxon>Pezizomycotina</taxon>
        <taxon>Sordariomycetes</taxon>
        <taxon>Hypocreomycetidae</taxon>
        <taxon>Hypocreales</taxon>
        <taxon>Nectriaceae</taxon>
        <taxon>Fusarium</taxon>
    </lineage>
</organism>
<keyword evidence="1" id="KW-0472">Membrane</keyword>
<dbReference type="Pfam" id="PF14087">
    <property type="entry name" value="DUF4267"/>
    <property type="match status" value="1"/>
</dbReference>
<evidence type="ECO:0000313" key="2">
    <source>
        <dbReference type="EMBL" id="CAG1968583.1"/>
    </source>
</evidence>
<reference evidence="2" key="2">
    <citation type="submission" date="2021-03" db="EMBL/GenBank/DDBJ databases">
        <authorList>
            <person name="Alouane T."/>
            <person name="Langin T."/>
            <person name="Bonhomme L."/>
        </authorList>
    </citation>
    <scope>NUCLEOTIDE SEQUENCE</scope>
    <source>
        <strain evidence="2">MDC_Fg202</strain>
    </source>
</reference>
<reference evidence="3" key="1">
    <citation type="submission" date="2019-04" db="EMBL/GenBank/DDBJ databases">
        <authorList>
            <person name="Melise S."/>
            <person name="Noan J."/>
            <person name="Okalmin O."/>
        </authorList>
    </citation>
    <scope>NUCLEOTIDE SEQUENCE</scope>
    <source>
        <strain evidence="3">FN9</strain>
    </source>
</reference>
<dbReference type="EMBL" id="CAJPIJ010000076">
    <property type="protein sequence ID" value="CAG1968583.1"/>
    <property type="molecule type" value="Genomic_DNA"/>
</dbReference>
<keyword evidence="1" id="KW-0812">Transmembrane</keyword>
<feature type="transmembrane region" description="Helical" evidence="1">
    <location>
        <begin position="6"/>
        <end position="24"/>
    </location>
</feature>
<dbReference type="EMBL" id="CAAKMV010000124">
    <property type="protein sequence ID" value="VIO56529.1"/>
    <property type="molecule type" value="Genomic_DNA"/>
</dbReference>
<feature type="transmembrane region" description="Helical" evidence="1">
    <location>
        <begin position="72"/>
        <end position="94"/>
    </location>
</feature>
<dbReference type="InterPro" id="IPR025363">
    <property type="entry name" value="DUF4267"/>
</dbReference>
<proteinExistence type="predicted"/>
<sequence>MYIHEILVYNLGIICVARSVIAFIRPQGEYALNGLKHNIAPKSDTSSGPIYMLGLWELSVGVLLLVTQASGSFAGVTTVLGLMGFYKAGVAILLCYIGDENKRGKIAANTLTATIFLLWALARLIVLLVRTDGA</sequence>
<dbReference type="Proteomes" id="UP000746612">
    <property type="component" value="Unassembled WGS sequence"/>
</dbReference>
<dbReference type="AlphaFoldDB" id="A0A4E9DZT9"/>
<keyword evidence="1" id="KW-1133">Transmembrane helix</keyword>
<name>A0A4E9DZT9_GIBZA</name>
<gene>
    <name evidence="3" type="ORF">FUG_LOCUS211674</name>
    <name evidence="2" type="ORF">MDCFG202_LOCUS51124</name>
</gene>
<accession>A0A4E9DZT9</accession>
<evidence type="ECO:0000313" key="3">
    <source>
        <dbReference type="EMBL" id="VIO56529.1"/>
    </source>
</evidence>
<protein>
    <submittedName>
        <fullName evidence="3">Uncharacterized protein</fullName>
    </submittedName>
</protein>
<evidence type="ECO:0000256" key="1">
    <source>
        <dbReference type="SAM" id="Phobius"/>
    </source>
</evidence>
<feature type="transmembrane region" description="Helical" evidence="1">
    <location>
        <begin position="106"/>
        <end position="129"/>
    </location>
</feature>